<evidence type="ECO:0000256" key="21">
    <source>
        <dbReference type="PROSITE-ProRule" id="PRU00175"/>
    </source>
</evidence>
<dbReference type="GO" id="GO:0003712">
    <property type="term" value="F:transcription coregulator activity"/>
    <property type="evidence" value="ECO:0007669"/>
    <property type="project" value="TreeGrafter"/>
</dbReference>
<dbReference type="UniPathway" id="UPA00344"/>
<evidence type="ECO:0000256" key="4">
    <source>
        <dbReference type="ARBA" id="ARBA00005046"/>
    </source>
</evidence>
<dbReference type="PROSITE" id="PS51667">
    <property type="entry name" value="WRC"/>
    <property type="match status" value="1"/>
</dbReference>
<evidence type="ECO:0000256" key="11">
    <source>
        <dbReference type="ARBA" id="ARBA00023002"/>
    </source>
</evidence>
<comment type="cofactor">
    <cofactor evidence="1 20">
        <name>heme</name>
        <dbReference type="ChEBI" id="CHEBI:30413"/>
    </cofactor>
</comment>
<dbReference type="Gene3D" id="1.10.630.10">
    <property type="entry name" value="Cytochrome P450"/>
    <property type="match status" value="1"/>
</dbReference>
<dbReference type="PROSITE" id="PS00086">
    <property type="entry name" value="CYTOCHROME_P450"/>
    <property type="match status" value="1"/>
</dbReference>
<dbReference type="GO" id="GO:0008270">
    <property type="term" value="F:zinc ion binding"/>
    <property type="evidence" value="ECO:0007669"/>
    <property type="project" value="UniProtKB-KW"/>
</dbReference>
<comment type="caution">
    <text evidence="27">The sequence shown here is derived from an EMBL/GenBank/DDBJ whole genome shotgun (WGS) entry which is preliminary data.</text>
</comment>
<dbReference type="InterPro" id="IPR036396">
    <property type="entry name" value="Cyt_P450_sf"/>
</dbReference>
<dbReference type="InterPro" id="IPR003347">
    <property type="entry name" value="JmjC_dom"/>
</dbReference>
<evidence type="ECO:0000256" key="16">
    <source>
        <dbReference type="ARBA" id="ARBA00023242"/>
    </source>
</evidence>
<evidence type="ECO:0000259" key="26">
    <source>
        <dbReference type="PROSITE" id="PS51667"/>
    </source>
</evidence>
<dbReference type="SUPFAM" id="SSF55040">
    <property type="entry name" value="Molybdenum cofactor biosynthesis protein C, MoaC"/>
    <property type="match status" value="1"/>
</dbReference>
<dbReference type="Gene3D" id="2.60.120.650">
    <property type="entry name" value="Cupin"/>
    <property type="match status" value="1"/>
</dbReference>
<feature type="compositionally biased region" description="Basic and acidic residues" evidence="23">
    <location>
        <begin position="628"/>
        <end position="639"/>
    </location>
</feature>
<evidence type="ECO:0000256" key="18">
    <source>
        <dbReference type="ARBA" id="ARBA00066339"/>
    </source>
</evidence>
<evidence type="ECO:0000256" key="22">
    <source>
        <dbReference type="PROSITE-ProRule" id="PRU01002"/>
    </source>
</evidence>
<evidence type="ECO:0000259" key="25">
    <source>
        <dbReference type="PROSITE" id="PS51184"/>
    </source>
</evidence>
<gene>
    <name evidence="27" type="ORF">C1H46_000999</name>
</gene>
<evidence type="ECO:0000256" key="6">
    <source>
        <dbReference type="ARBA" id="ARBA00010617"/>
    </source>
</evidence>
<keyword evidence="7 20" id="KW-0349">Heme</keyword>
<accession>A0A540NQX5</accession>
<dbReference type="Gene3D" id="3.30.70.640">
    <property type="entry name" value="Molybdopterin cofactor biosynthesis C (MoaC) domain"/>
    <property type="match status" value="1"/>
</dbReference>
<keyword evidence="21" id="KW-0862">Zinc</keyword>
<dbReference type="PROSITE" id="PS50089">
    <property type="entry name" value="ZF_RING_2"/>
    <property type="match status" value="1"/>
</dbReference>
<dbReference type="PANTHER" id="PTHR12549">
    <property type="entry name" value="JMJC DOMAIN-CONTAINING HISTONE DEMETHYLATION PROTEIN"/>
    <property type="match status" value="1"/>
</dbReference>
<dbReference type="Pfam" id="PF08879">
    <property type="entry name" value="WRC"/>
    <property type="match status" value="1"/>
</dbReference>
<evidence type="ECO:0000256" key="23">
    <source>
        <dbReference type="SAM" id="MobiDB-lite"/>
    </source>
</evidence>
<proteinExistence type="inferred from homology"/>
<dbReference type="PANTHER" id="PTHR12549:SF33">
    <property type="entry name" value="LYSINE-SPECIFIC DEMETHYLASE JMJ27"/>
    <property type="match status" value="1"/>
</dbReference>
<keyword evidence="11" id="KW-0560">Oxidoreductase</keyword>
<protein>
    <recommendedName>
        <fullName evidence="19">Cytochrome P450 703A2</fullName>
        <ecNumber evidence="18">1.14.14.130</ecNumber>
    </recommendedName>
</protein>
<keyword evidence="12 20" id="KW-0408">Iron</keyword>
<evidence type="ECO:0000256" key="19">
    <source>
        <dbReference type="ARBA" id="ARBA00070052"/>
    </source>
</evidence>
<comment type="caution">
    <text evidence="22">Lacks conserved residue(s) required for the propagation of feature annotation.</text>
</comment>
<evidence type="ECO:0000259" key="24">
    <source>
        <dbReference type="PROSITE" id="PS50089"/>
    </source>
</evidence>
<keyword evidence="28" id="KW-1185">Reference proteome</keyword>
<keyword evidence="16" id="KW-0539">Nucleus</keyword>
<dbReference type="GO" id="GO:0000118">
    <property type="term" value="C:histone deacetylase complex"/>
    <property type="evidence" value="ECO:0007669"/>
    <property type="project" value="TreeGrafter"/>
</dbReference>
<dbReference type="GO" id="GO:0016020">
    <property type="term" value="C:membrane"/>
    <property type="evidence" value="ECO:0007669"/>
    <property type="project" value="UniProtKB-SubCell"/>
</dbReference>
<dbReference type="Pfam" id="PF02373">
    <property type="entry name" value="JmjC"/>
    <property type="match status" value="1"/>
</dbReference>
<feature type="region of interest" description="Disordered" evidence="23">
    <location>
        <begin position="597"/>
        <end position="764"/>
    </location>
</feature>
<evidence type="ECO:0000256" key="1">
    <source>
        <dbReference type="ARBA" id="ARBA00001971"/>
    </source>
</evidence>
<feature type="domain" description="JmjC" evidence="25">
    <location>
        <begin position="1224"/>
        <end position="1568"/>
    </location>
</feature>
<feature type="compositionally biased region" description="Basic and acidic residues" evidence="23">
    <location>
        <begin position="733"/>
        <end position="764"/>
    </location>
</feature>
<dbReference type="GO" id="GO:0006357">
    <property type="term" value="P:regulation of transcription by RNA polymerase II"/>
    <property type="evidence" value="ECO:0007669"/>
    <property type="project" value="TreeGrafter"/>
</dbReference>
<dbReference type="GO" id="GO:0010584">
    <property type="term" value="P:pollen exine formation"/>
    <property type="evidence" value="ECO:0007669"/>
    <property type="project" value="UniProtKB-ARBA"/>
</dbReference>
<dbReference type="GO" id="GO:0006629">
    <property type="term" value="P:lipid metabolic process"/>
    <property type="evidence" value="ECO:0007669"/>
    <property type="project" value="UniProtKB-ARBA"/>
</dbReference>
<keyword evidence="9 20" id="KW-0479">Metal-binding</keyword>
<comment type="catalytic activity">
    <reaction evidence="17">
        <text>dodecanoate + reduced [NADPH--hemoprotein reductase] + O2 = 7-hydroxydodecanoate + oxidized [NADPH--hemoprotein reductase] + H2O + H(+)</text>
        <dbReference type="Rhea" id="RHEA:45084"/>
        <dbReference type="Rhea" id="RHEA-COMP:11964"/>
        <dbReference type="Rhea" id="RHEA-COMP:11965"/>
        <dbReference type="ChEBI" id="CHEBI:15377"/>
        <dbReference type="ChEBI" id="CHEBI:15378"/>
        <dbReference type="ChEBI" id="CHEBI:15379"/>
        <dbReference type="ChEBI" id="CHEBI:18262"/>
        <dbReference type="ChEBI" id="CHEBI:57618"/>
        <dbReference type="ChEBI" id="CHEBI:58210"/>
        <dbReference type="ChEBI" id="CHEBI:84921"/>
        <dbReference type="EC" id="1.14.14.130"/>
    </reaction>
</comment>
<dbReference type="SUPFAM" id="SSF51197">
    <property type="entry name" value="Clavaminate synthase-like"/>
    <property type="match status" value="1"/>
</dbReference>
<dbReference type="GO" id="GO:0005506">
    <property type="term" value="F:iron ion binding"/>
    <property type="evidence" value="ECO:0007669"/>
    <property type="project" value="InterPro"/>
</dbReference>
<feature type="compositionally biased region" description="Basic and acidic residues" evidence="23">
    <location>
        <begin position="1308"/>
        <end position="1332"/>
    </location>
</feature>
<evidence type="ECO:0000256" key="15">
    <source>
        <dbReference type="ARBA" id="ARBA00023150"/>
    </source>
</evidence>
<dbReference type="InterPro" id="IPR045109">
    <property type="entry name" value="LSDs-like"/>
</dbReference>
<dbReference type="GO" id="GO:0000785">
    <property type="term" value="C:chromatin"/>
    <property type="evidence" value="ECO:0007669"/>
    <property type="project" value="TreeGrafter"/>
</dbReference>
<evidence type="ECO:0000256" key="13">
    <source>
        <dbReference type="ARBA" id="ARBA00023033"/>
    </source>
</evidence>
<dbReference type="InterPro" id="IPR036522">
    <property type="entry name" value="MoaC_sf"/>
</dbReference>
<dbReference type="PRINTS" id="PR00385">
    <property type="entry name" value="P450"/>
</dbReference>
<dbReference type="FunFam" id="1.10.630.10:FF:000071">
    <property type="entry name" value="Cytochrome P450 703A2"/>
    <property type="match status" value="1"/>
</dbReference>
<dbReference type="GO" id="GO:0004497">
    <property type="term" value="F:monooxygenase activity"/>
    <property type="evidence" value="ECO:0007669"/>
    <property type="project" value="UniProtKB-KW"/>
</dbReference>
<comment type="subcellular location">
    <subcellularLocation>
        <location evidence="3">Membrane</location>
        <topology evidence="3">Single-pass membrane protein</topology>
    </subcellularLocation>
    <subcellularLocation>
        <location evidence="2">Nucleus</location>
    </subcellularLocation>
</comment>
<dbReference type="InterPro" id="IPR014977">
    <property type="entry name" value="WRC_dom"/>
</dbReference>
<reference evidence="27 28" key="1">
    <citation type="journal article" date="2019" name="G3 (Bethesda)">
        <title>Sequencing of a Wild Apple (Malus baccata) Genome Unravels the Differences Between Cultivated and Wild Apple Species Regarding Disease Resistance and Cold Tolerance.</title>
        <authorList>
            <person name="Chen X."/>
        </authorList>
    </citation>
    <scope>NUCLEOTIDE SEQUENCE [LARGE SCALE GENOMIC DNA]</scope>
    <source>
        <strain evidence="28">cv. Shandingzi</strain>
        <tissue evidence="27">Leaves</tissue>
    </source>
</reference>
<evidence type="ECO:0000256" key="20">
    <source>
        <dbReference type="PIRSR" id="PIRSR602401-1"/>
    </source>
</evidence>
<evidence type="ECO:0000256" key="2">
    <source>
        <dbReference type="ARBA" id="ARBA00004123"/>
    </source>
</evidence>
<dbReference type="Pfam" id="PF01967">
    <property type="entry name" value="MoaC"/>
    <property type="match status" value="1"/>
</dbReference>
<dbReference type="GO" id="GO:0006777">
    <property type="term" value="P:Mo-molybdopterin cofactor biosynthetic process"/>
    <property type="evidence" value="ECO:0007669"/>
    <property type="project" value="UniProtKB-KW"/>
</dbReference>
<feature type="region of interest" description="Disordered" evidence="23">
    <location>
        <begin position="1308"/>
        <end position="1338"/>
    </location>
</feature>
<dbReference type="GO" id="GO:0031490">
    <property type="term" value="F:chromatin DNA binding"/>
    <property type="evidence" value="ECO:0007669"/>
    <property type="project" value="TreeGrafter"/>
</dbReference>
<evidence type="ECO:0000256" key="12">
    <source>
        <dbReference type="ARBA" id="ARBA00023004"/>
    </source>
</evidence>
<keyword evidence="14" id="KW-0472">Membrane</keyword>
<comment type="pathway">
    <text evidence="4">Cofactor biosynthesis; molybdopterin biosynthesis.</text>
</comment>
<dbReference type="Proteomes" id="UP000315295">
    <property type="component" value="Unassembled WGS sequence"/>
</dbReference>
<dbReference type="InterPro" id="IPR001128">
    <property type="entry name" value="Cyt_P450"/>
</dbReference>
<dbReference type="InterPro" id="IPR002820">
    <property type="entry name" value="Mopterin_CF_biosynth-C_dom"/>
</dbReference>
<dbReference type="SMART" id="SM00558">
    <property type="entry name" value="JmjC"/>
    <property type="match status" value="1"/>
</dbReference>
<dbReference type="GO" id="GO:0032454">
    <property type="term" value="F:histone H3K9 demethylase activity"/>
    <property type="evidence" value="ECO:0007669"/>
    <property type="project" value="InterPro"/>
</dbReference>
<keyword evidence="21" id="KW-0863">Zinc-finger</keyword>
<evidence type="ECO:0000256" key="5">
    <source>
        <dbReference type="ARBA" id="ARBA00006801"/>
    </source>
</evidence>
<evidence type="ECO:0000313" key="28">
    <source>
        <dbReference type="Proteomes" id="UP000315295"/>
    </source>
</evidence>
<dbReference type="PROSITE" id="PS51184">
    <property type="entry name" value="JMJC"/>
    <property type="match status" value="1"/>
</dbReference>
<dbReference type="EC" id="1.14.14.130" evidence="18"/>
<name>A0A540NQX5_MALBA</name>
<dbReference type="SUPFAM" id="SSF48264">
    <property type="entry name" value="Cytochrome P450"/>
    <property type="match status" value="1"/>
</dbReference>
<evidence type="ECO:0000256" key="7">
    <source>
        <dbReference type="ARBA" id="ARBA00022617"/>
    </source>
</evidence>
<dbReference type="GO" id="GO:0016705">
    <property type="term" value="F:oxidoreductase activity, acting on paired donors, with incorporation or reduction of molecular oxygen"/>
    <property type="evidence" value="ECO:0007669"/>
    <property type="project" value="InterPro"/>
</dbReference>
<feature type="compositionally biased region" description="Basic and acidic residues" evidence="23">
    <location>
        <begin position="646"/>
        <end position="722"/>
    </location>
</feature>
<dbReference type="InterPro" id="IPR017972">
    <property type="entry name" value="Cyt_P450_CS"/>
</dbReference>
<dbReference type="Pfam" id="PF00067">
    <property type="entry name" value="p450"/>
    <property type="match status" value="1"/>
</dbReference>
<dbReference type="InterPro" id="IPR001841">
    <property type="entry name" value="Znf_RING"/>
</dbReference>
<evidence type="ECO:0000256" key="9">
    <source>
        <dbReference type="ARBA" id="ARBA00022723"/>
    </source>
</evidence>
<dbReference type="InterPro" id="IPR002401">
    <property type="entry name" value="Cyt_P450_E_grp-I"/>
</dbReference>
<feature type="compositionally biased region" description="Polar residues" evidence="23">
    <location>
        <begin position="614"/>
        <end position="623"/>
    </location>
</feature>
<sequence length="1700" mass="193893">MDFKTFIFASIFTSIIYQWLKCRFAPKTKNLLPPGPPRWPILGNLLQLGALPHRDLASLCNKYGPLVYLKLGSIDAITTNDPDIIREILLKQDEVFASRPRTLAAVHLAYGCGDVALAPLGPQWKRMRRICMEHLLTTKRLESFAKHRAEEAQHLVRDVLAASQTGKVVNLREVLGGFSMNNVTRMLLGKQYFGAGSAGPQEALEFMHITHELFWLLGVIYLGDYLPIWRWVDPYGCEKKMREVEKRVDDFHTKIIEEHRRRANEENGRGNGEQDGGEMDFVDVLLSLPGEDGKQHMDDVEIKALIQDMIAAATDTSAVTNEWAMAEVIKHPRVLRKIQEELDSVVGQNRMVNESDLPHLNYLRCVVRETFRMHPAGPFLIPHESLRATWINGYYIPAKTRVFINTHGLGRNTKIWDNVDEFRPERHCLADGSRVEISHGADFKILPFSAGKRKCPGAPLGVTLVLMALARLFHCFDWSPPEGLRPGDIDTQEVYGMTMPKACPLMAIATPRLPSPAEHRKNPPTLHISGISYPTGKNLTLSTVAFRTSQTNHSRRFPIEVIPSSMEPPGRCKRNDGQKWRCSETAAEGKSYCQKHYDQKRNNAMKKKTKTGKSDGNSGSDNLTKNRRSTEDKSGKISEQRASSKLQEKPSKQSEERASSKLQDKSCEKSEQRASLKLQEKPSKLSEERSSSKMQDKSSKKSEQRVCLKLQEKSSRKSDRRVGLKLQKNPGKQSEERVGLKVPEKSSKKSEERESLKLQEKPGKNSEQRVSLMCHQCQRNDKSGVVFCSNCTKRFCFECIERWYPGKTREEIEKKCPFCCHNCNCKACLRAFIEKPHTRKVEPSVKLQRLKYLLYKTLPVLRYIHKEQSSELEIESKIRGVQLTEGGIQRTKIDPKERIYCDNCSTSIVDFHRSCTNPNCSYDLCLTCCKELREGCQPGGCEAETSHQQSVERAHKQVKNRGNTNMKRKRHVWEGQITSASDNPKTDVPFSLPNWKANPDDSIPCPPKECGGCGQVNLELRRKCKANWVMQLLKNAEDFTIDFKMQDTDVSQGCSLCQPNDSKEHNNIESEARQAAFRENSDDNFLYCPNAIDIADGEIEHFQRHWINGEPVIVRNVLDKTSGLSWEPMVMWRAFRETGANVKFKEETRSVKALDCFDWCEVEINIHQFFMGYLEGRLHRSGWPEMLKLKDWPSSTLFEERLPRHCAEFIAALPFSDYTDPKYPEVGCLNLATKLPEDSLKPDMGPKTYIAYGFSEELGRGDSVTKLHCDMSDAVNVLTHTTRVKIAPWQHKKIKGLQRKHEAEDLRELYNERDEDKGTKDGKKRKMDDEQSFRISQLSDSKYLDDTVEYDKTEHVPEPPDTSEIHKLKFPTLDHHRNELIQTTLPHANGVEAEQEHAQCSTDMMIERSGGKDTSVALFPGNDAVQDMNMKESNLTKTKDSLESNDSLDVAQAGAVWDIFRRQDVPKLREYLEKHKKEFRHINNHPVDSVVHPIHDQTLYLNERHKKQLKEEFNVEPWTFKQYLGEAVFIPTGCPHQVRNTQSCIKVALDFVSPESLEECLRLTEEFRLLPKNHRAKEDKLEVSQFTFMSFFALVKKMTLYAVSSAVRETKKLMSGLKVELHTKNHVKVRAYNIEADIEAEASSTGKTGVAMEAMTAVSVAGLTVYDMCKAASKSIRITDIRLESKTGGKSGDWSRRIRV</sequence>
<keyword evidence="15" id="KW-0501">Molybdenum cofactor biosynthesis</keyword>
<organism evidence="27 28">
    <name type="scientific">Malus baccata</name>
    <name type="common">Siberian crab apple</name>
    <name type="synonym">Pyrus baccata</name>
    <dbReference type="NCBI Taxonomy" id="106549"/>
    <lineage>
        <taxon>Eukaryota</taxon>
        <taxon>Viridiplantae</taxon>
        <taxon>Streptophyta</taxon>
        <taxon>Embryophyta</taxon>
        <taxon>Tracheophyta</taxon>
        <taxon>Spermatophyta</taxon>
        <taxon>Magnoliopsida</taxon>
        <taxon>eudicotyledons</taxon>
        <taxon>Gunneridae</taxon>
        <taxon>Pentapetalae</taxon>
        <taxon>rosids</taxon>
        <taxon>fabids</taxon>
        <taxon>Rosales</taxon>
        <taxon>Rosaceae</taxon>
        <taxon>Amygdaloideae</taxon>
        <taxon>Maleae</taxon>
        <taxon>Malus</taxon>
    </lineage>
</organism>
<dbReference type="GO" id="GO:0020037">
    <property type="term" value="F:heme binding"/>
    <property type="evidence" value="ECO:0007669"/>
    <property type="project" value="InterPro"/>
</dbReference>
<evidence type="ECO:0000256" key="8">
    <source>
        <dbReference type="ARBA" id="ARBA00022692"/>
    </source>
</evidence>
<feature type="domain" description="RING-type" evidence="24">
    <location>
        <begin position="774"/>
        <end position="819"/>
    </location>
</feature>
<keyword evidence="10" id="KW-1133">Transmembrane helix</keyword>
<keyword evidence="8" id="KW-0812">Transmembrane</keyword>
<dbReference type="PRINTS" id="PR00463">
    <property type="entry name" value="EP450I"/>
</dbReference>
<dbReference type="EMBL" id="VIEB01000011">
    <property type="protein sequence ID" value="TQE13432.1"/>
    <property type="molecule type" value="Genomic_DNA"/>
</dbReference>
<keyword evidence="13" id="KW-0503">Monooxygenase</keyword>
<evidence type="ECO:0000256" key="3">
    <source>
        <dbReference type="ARBA" id="ARBA00004167"/>
    </source>
</evidence>
<feature type="binding site" description="axial binding residue" evidence="20">
    <location>
        <position position="455"/>
    </location>
    <ligand>
        <name>heme</name>
        <dbReference type="ChEBI" id="CHEBI:30413"/>
    </ligand>
    <ligandPart>
        <name>Fe</name>
        <dbReference type="ChEBI" id="CHEBI:18248"/>
    </ligandPart>
</feature>
<evidence type="ECO:0000313" key="27">
    <source>
        <dbReference type="EMBL" id="TQE13432.1"/>
    </source>
</evidence>
<evidence type="ECO:0000256" key="14">
    <source>
        <dbReference type="ARBA" id="ARBA00023136"/>
    </source>
</evidence>
<evidence type="ECO:0000256" key="10">
    <source>
        <dbReference type="ARBA" id="ARBA00022989"/>
    </source>
</evidence>
<comment type="similarity">
    <text evidence="6">Belongs to the cytochrome P450 family.</text>
</comment>
<comment type="similarity">
    <text evidence="5">Belongs to the JARID1 histone demethylase family.</text>
</comment>
<feature type="domain" description="WRC" evidence="26">
    <location>
        <begin position="566"/>
        <end position="610"/>
    </location>
</feature>
<dbReference type="CDD" id="cd20618">
    <property type="entry name" value="CYP71_clan"/>
    <property type="match status" value="1"/>
</dbReference>
<dbReference type="STRING" id="106549.A0A540NQX5"/>
<evidence type="ECO:0000256" key="17">
    <source>
        <dbReference type="ARBA" id="ARBA00051873"/>
    </source>
</evidence>